<comment type="caution">
    <text evidence="2">The sequence shown here is derived from an EMBL/GenBank/DDBJ whole genome shotgun (WGS) entry which is preliminary data.</text>
</comment>
<dbReference type="EMBL" id="JACEIK010000819">
    <property type="protein sequence ID" value="MCD7462620.1"/>
    <property type="molecule type" value="Genomic_DNA"/>
</dbReference>
<dbReference type="Proteomes" id="UP000823775">
    <property type="component" value="Unassembled WGS sequence"/>
</dbReference>
<feature type="region of interest" description="Disordered" evidence="1">
    <location>
        <begin position="42"/>
        <end position="67"/>
    </location>
</feature>
<accession>A0ABS8SUB0</accession>
<organism evidence="2 3">
    <name type="scientific">Datura stramonium</name>
    <name type="common">Jimsonweed</name>
    <name type="synonym">Common thornapple</name>
    <dbReference type="NCBI Taxonomy" id="4076"/>
    <lineage>
        <taxon>Eukaryota</taxon>
        <taxon>Viridiplantae</taxon>
        <taxon>Streptophyta</taxon>
        <taxon>Embryophyta</taxon>
        <taxon>Tracheophyta</taxon>
        <taxon>Spermatophyta</taxon>
        <taxon>Magnoliopsida</taxon>
        <taxon>eudicotyledons</taxon>
        <taxon>Gunneridae</taxon>
        <taxon>Pentapetalae</taxon>
        <taxon>asterids</taxon>
        <taxon>lamiids</taxon>
        <taxon>Solanales</taxon>
        <taxon>Solanaceae</taxon>
        <taxon>Solanoideae</taxon>
        <taxon>Datureae</taxon>
        <taxon>Datura</taxon>
    </lineage>
</organism>
<name>A0ABS8SUB0_DATST</name>
<gene>
    <name evidence="2" type="ORF">HAX54_048945</name>
</gene>
<evidence type="ECO:0000313" key="3">
    <source>
        <dbReference type="Proteomes" id="UP000823775"/>
    </source>
</evidence>
<evidence type="ECO:0000313" key="2">
    <source>
        <dbReference type="EMBL" id="MCD7462620.1"/>
    </source>
</evidence>
<feature type="compositionally biased region" description="Acidic residues" evidence="1">
    <location>
        <begin position="56"/>
        <end position="67"/>
    </location>
</feature>
<reference evidence="2 3" key="1">
    <citation type="journal article" date="2021" name="BMC Genomics">
        <title>Datura genome reveals duplications of psychoactive alkaloid biosynthetic genes and high mutation rate following tissue culture.</title>
        <authorList>
            <person name="Rajewski A."/>
            <person name="Carter-House D."/>
            <person name="Stajich J."/>
            <person name="Litt A."/>
        </authorList>
    </citation>
    <scope>NUCLEOTIDE SEQUENCE [LARGE SCALE GENOMIC DNA]</scope>
    <source>
        <strain evidence="2">AR-01</strain>
    </source>
</reference>
<evidence type="ECO:0000256" key="1">
    <source>
        <dbReference type="SAM" id="MobiDB-lite"/>
    </source>
</evidence>
<keyword evidence="3" id="KW-1185">Reference proteome</keyword>
<sequence length="67" mass="7341">MTRSHENQLQRAPMADSYMSFLGEAMVSPSIARGIIDDLFAGFDEEDGAEERGEGGENEEADDDAEE</sequence>
<protein>
    <submittedName>
        <fullName evidence="2">Uncharacterized protein</fullName>
    </submittedName>
</protein>
<proteinExistence type="predicted"/>